<name>A0A444YKR3_ARAHY</name>
<gene>
    <name evidence="3" type="ORF">Ahy_B06g081334</name>
</gene>
<dbReference type="Pfam" id="PF10536">
    <property type="entry name" value="PMD"/>
    <property type="match status" value="1"/>
</dbReference>
<evidence type="ECO:0000259" key="2">
    <source>
        <dbReference type="Pfam" id="PF10536"/>
    </source>
</evidence>
<keyword evidence="4" id="KW-1185">Reference proteome</keyword>
<dbReference type="AlphaFoldDB" id="A0A444YKR3"/>
<dbReference type="InterPro" id="IPR044824">
    <property type="entry name" value="MAIN-like"/>
</dbReference>
<feature type="region of interest" description="Disordered" evidence="1">
    <location>
        <begin position="341"/>
        <end position="360"/>
    </location>
</feature>
<evidence type="ECO:0000313" key="4">
    <source>
        <dbReference type="Proteomes" id="UP000289738"/>
    </source>
</evidence>
<feature type="region of interest" description="Disordered" evidence="1">
    <location>
        <begin position="379"/>
        <end position="414"/>
    </location>
</feature>
<dbReference type="PANTHER" id="PTHR46033:SF8">
    <property type="entry name" value="PROTEIN MAINTENANCE OF MERISTEMS-LIKE"/>
    <property type="match status" value="1"/>
</dbReference>
<feature type="compositionally biased region" description="Basic and acidic residues" evidence="1">
    <location>
        <begin position="386"/>
        <end position="395"/>
    </location>
</feature>
<evidence type="ECO:0000313" key="3">
    <source>
        <dbReference type="EMBL" id="RYR02536.1"/>
    </source>
</evidence>
<dbReference type="InterPro" id="IPR019557">
    <property type="entry name" value="AminoTfrase-like_pln_mobile"/>
</dbReference>
<proteinExistence type="predicted"/>
<sequence length="414" mass="46994">MSFPARFWALVRTFRSPSPLFYPFLTILSSKTKMTRTDARDRDSNRLNATWYYAGAADFARPPLLLPWRVSHTLLPPDAIVPYLKEARFGDTTPLRDFVFDNSLITTFVKQWHPETHTFHLLWGEATITLQDMAYHLGLRTHGEPVGGASMTSTGDATDRQPGDTSTVCEVLHLVTNREIPDDGQVEQLGPSTMAATASGLSAVLWVVLGLGGACIYHLLCSAAHRGTTDITGCTPLLMSWICQRFSQWCPPDRRFFMYSMAARLIGLTQQSRNQHEARVLRWRLAIDQLRWDEVDRVKCQFDGEQLVPGAPVNVDRFQTSTGGDEDVWWPDRLDDSRAREVRKDTRWPARRERGDREHGRGTWVKRERVKFCRERLDVESDEEAEFNRHEDHGDIAVGGDDSPTATSSTSRTA</sequence>
<organism evidence="3 4">
    <name type="scientific">Arachis hypogaea</name>
    <name type="common">Peanut</name>
    <dbReference type="NCBI Taxonomy" id="3818"/>
    <lineage>
        <taxon>Eukaryota</taxon>
        <taxon>Viridiplantae</taxon>
        <taxon>Streptophyta</taxon>
        <taxon>Embryophyta</taxon>
        <taxon>Tracheophyta</taxon>
        <taxon>Spermatophyta</taxon>
        <taxon>Magnoliopsida</taxon>
        <taxon>eudicotyledons</taxon>
        <taxon>Gunneridae</taxon>
        <taxon>Pentapetalae</taxon>
        <taxon>rosids</taxon>
        <taxon>fabids</taxon>
        <taxon>Fabales</taxon>
        <taxon>Fabaceae</taxon>
        <taxon>Papilionoideae</taxon>
        <taxon>50 kb inversion clade</taxon>
        <taxon>dalbergioids sensu lato</taxon>
        <taxon>Dalbergieae</taxon>
        <taxon>Pterocarpus clade</taxon>
        <taxon>Arachis</taxon>
    </lineage>
</organism>
<reference evidence="3 4" key="1">
    <citation type="submission" date="2019-01" db="EMBL/GenBank/DDBJ databases">
        <title>Sequencing of cultivated peanut Arachis hypogaea provides insights into genome evolution and oil improvement.</title>
        <authorList>
            <person name="Chen X."/>
        </authorList>
    </citation>
    <scope>NUCLEOTIDE SEQUENCE [LARGE SCALE GENOMIC DNA]</scope>
    <source>
        <strain evidence="4">cv. Fuhuasheng</strain>
        <tissue evidence="3">Leaves</tissue>
    </source>
</reference>
<feature type="compositionally biased region" description="Low complexity" evidence="1">
    <location>
        <begin position="403"/>
        <end position="414"/>
    </location>
</feature>
<dbReference type="EMBL" id="SDMP01000016">
    <property type="protein sequence ID" value="RYR02536.1"/>
    <property type="molecule type" value="Genomic_DNA"/>
</dbReference>
<evidence type="ECO:0000256" key="1">
    <source>
        <dbReference type="SAM" id="MobiDB-lite"/>
    </source>
</evidence>
<comment type="caution">
    <text evidence="3">The sequence shown here is derived from an EMBL/GenBank/DDBJ whole genome shotgun (WGS) entry which is preliminary data.</text>
</comment>
<dbReference type="PANTHER" id="PTHR46033">
    <property type="entry name" value="PROTEIN MAIN-LIKE 2"/>
    <property type="match status" value="1"/>
</dbReference>
<accession>A0A444YKR3</accession>
<dbReference type="GO" id="GO:0010073">
    <property type="term" value="P:meristem maintenance"/>
    <property type="evidence" value="ECO:0007669"/>
    <property type="project" value="InterPro"/>
</dbReference>
<dbReference type="Proteomes" id="UP000289738">
    <property type="component" value="Chromosome B06"/>
</dbReference>
<protein>
    <recommendedName>
        <fullName evidence="2">Aminotransferase-like plant mobile domain-containing protein</fullName>
    </recommendedName>
</protein>
<feature type="domain" description="Aminotransferase-like plant mobile" evidence="2">
    <location>
        <begin position="99"/>
        <end position="153"/>
    </location>
</feature>